<evidence type="ECO:0000259" key="2">
    <source>
        <dbReference type="Pfam" id="PF03968"/>
    </source>
</evidence>
<accession>A0A9D9E909</accession>
<keyword evidence="1" id="KW-0732">Signal</keyword>
<feature type="domain" description="Organic solvent tolerance-like N-terminal" evidence="2">
    <location>
        <begin position="34"/>
        <end position="193"/>
    </location>
</feature>
<feature type="chain" id="PRO_5039613504" description="Organic solvent tolerance-like N-terminal domain-containing protein" evidence="1">
    <location>
        <begin position="19"/>
        <end position="207"/>
    </location>
</feature>
<dbReference type="Pfam" id="PF03968">
    <property type="entry name" value="LptD_N"/>
    <property type="match status" value="1"/>
</dbReference>
<evidence type="ECO:0000256" key="1">
    <source>
        <dbReference type="SAM" id="SignalP"/>
    </source>
</evidence>
<organism evidence="3 4">
    <name type="scientific">Candidatus Aphodenecus pullistercoris</name>
    <dbReference type="NCBI Taxonomy" id="2840669"/>
    <lineage>
        <taxon>Bacteria</taxon>
        <taxon>Pseudomonadati</taxon>
        <taxon>Spirochaetota</taxon>
        <taxon>Spirochaetia</taxon>
        <taxon>Spirochaetales</taxon>
        <taxon>Candidatus Aphodenecus</taxon>
    </lineage>
</organism>
<protein>
    <recommendedName>
        <fullName evidence="2">Organic solvent tolerance-like N-terminal domain-containing protein</fullName>
    </recommendedName>
</protein>
<sequence length="207" mass="22144">MKILVTTMLFLSMLLPLAAEDTISFSGSSSSLSLQEGRRHVSLTGGAVVTVGSLTIEAETIELDGDNYERVSCTGSVHVTDSDRGLEIRTSNLVYDRSAERIMISSWCEVSDSTNELVASASALFYDMAAEVLEMQMNVRLVKNTSDGILSAQAEYVSYDRSSSTLVLSGGAQVDWKGDSYHASLIGLDLEEETVSLSGQIGGSIHG</sequence>
<proteinExistence type="predicted"/>
<evidence type="ECO:0000313" key="4">
    <source>
        <dbReference type="Proteomes" id="UP000823633"/>
    </source>
</evidence>
<evidence type="ECO:0000313" key="3">
    <source>
        <dbReference type="EMBL" id="MBO8443233.1"/>
    </source>
</evidence>
<dbReference type="AlphaFoldDB" id="A0A9D9E909"/>
<reference evidence="3" key="2">
    <citation type="journal article" date="2021" name="PeerJ">
        <title>Extensive microbial diversity within the chicken gut microbiome revealed by metagenomics and culture.</title>
        <authorList>
            <person name="Gilroy R."/>
            <person name="Ravi A."/>
            <person name="Getino M."/>
            <person name="Pursley I."/>
            <person name="Horton D.L."/>
            <person name="Alikhan N.F."/>
            <person name="Baker D."/>
            <person name="Gharbi K."/>
            <person name="Hall N."/>
            <person name="Watson M."/>
            <person name="Adriaenssens E.M."/>
            <person name="Foster-Nyarko E."/>
            <person name="Jarju S."/>
            <person name="Secka A."/>
            <person name="Antonio M."/>
            <person name="Oren A."/>
            <person name="Chaudhuri R.R."/>
            <person name="La Ragione R."/>
            <person name="Hildebrand F."/>
            <person name="Pallen M.J."/>
        </authorList>
    </citation>
    <scope>NUCLEOTIDE SEQUENCE</scope>
    <source>
        <strain evidence="3">11167</strain>
    </source>
</reference>
<dbReference type="Proteomes" id="UP000823633">
    <property type="component" value="Unassembled WGS sequence"/>
</dbReference>
<dbReference type="EMBL" id="JADIMU010000036">
    <property type="protein sequence ID" value="MBO8443233.1"/>
    <property type="molecule type" value="Genomic_DNA"/>
</dbReference>
<dbReference type="InterPro" id="IPR005653">
    <property type="entry name" value="OstA-like_N"/>
</dbReference>
<reference evidence="3" key="1">
    <citation type="submission" date="2020-10" db="EMBL/GenBank/DDBJ databases">
        <authorList>
            <person name="Gilroy R."/>
        </authorList>
    </citation>
    <scope>NUCLEOTIDE SEQUENCE</scope>
    <source>
        <strain evidence="3">11167</strain>
    </source>
</reference>
<dbReference type="Gene3D" id="2.60.450.10">
    <property type="entry name" value="Lipopolysaccharide (LPS) transport protein A like domain"/>
    <property type="match status" value="1"/>
</dbReference>
<gene>
    <name evidence="3" type="ORF">IAC42_05680</name>
</gene>
<feature type="signal peptide" evidence="1">
    <location>
        <begin position="1"/>
        <end position="18"/>
    </location>
</feature>
<comment type="caution">
    <text evidence="3">The sequence shown here is derived from an EMBL/GenBank/DDBJ whole genome shotgun (WGS) entry which is preliminary data.</text>
</comment>
<name>A0A9D9E909_9SPIR</name>